<evidence type="ECO:0000256" key="1">
    <source>
        <dbReference type="ARBA" id="ARBA00004117"/>
    </source>
</evidence>
<dbReference type="Pfam" id="PF02049">
    <property type="entry name" value="FliE"/>
    <property type="match status" value="1"/>
</dbReference>
<proteinExistence type="inferred from homology"/>
<dbReference type="Proteomes" id="UP000185093">
    <property type="component" value="Unassembled WGS sequence"/>
</dbReference>
<evidence type="ECO:0000256" key="4">
    <source>
        <dbReference type="HAMAP-Rule" id="MF_00724"/>
    </source>
</evidence>
<dbReference type="PANTHER" id="PTHR34653:SF1">
    <property type="entry name" value="FLAGELLAR HOOK-BASAL BODY COMPLEX PROTEIN FLIE"/>
    <property type="match status" value="1"/>
</dbReference>
<keyword evidence="6" id="KW-0969">Cilium</keyword>
<reference evidence="6 7" key="1">
    <citation type="submission" date="2016-11" db="EMBL/GenBank/DDBJ databases">
        <authorList>
            <person name="Varghese N."/>
            <person name="Submissions S."/>
        </authorList>
    </citation>
    <scope>NUCLEOTIDE SEQUENCE [LARGE SCALE GENOMIC DNA]</scope>
    <source>
        <strain evidence="6 7">DSM 20664</strain>
    </source>
</reference>
<dbReference type="PANTHER" id="PTHR34653">
    <property type="match status" value="1"/>
</dbReference>
<comment type="caution">
    <text evidence="6">The sequence shown here is derived from an EMBL/GenBank/DDBJ whole genome shotgun (WGS) entry which is preliminary data.</text>
</comment>
<dbReference type="InterPro" id="IPR001624">
    <property type="entry name" value="FliE"/>
</dbReference>
<organism evidence="6 7">
    <name type="scientific">Acetomicrobium flavidum</name>
    <dbReference type="NCBI Taxonomy" id="49896"/>
    <lineage>
        <taxon>Bacteria</taxon>
        <taxon>Thermotogati</taxon>
        <taxon>Synergistota</taxon>
        <taxon>Synergistia</taxon>
        <taxon>Synergistales</taxon>
        <taxon>Acetomicrobiaceae</taxon>
        <taxon>Acetomicrobium</taxon>
    </lineage>
</organism>
<keyword evidence="3 4" id="KW-0975">Bacterial flagellum</keyword>
<evidence type="ECO:0000256" key="5">
    <source>
        <dbReference type="NCBIfam" id="TIGR00205"/>
    </source>
</evidence>
<keyword evidence="7" id="KW-1185">Reference proteome</keyword>
<dbReference type="HAMAP" id="MF_00724">
    <property type="entry name" value="FliE"/>
    <property type="match status" value="1"/>
</dbReference>
<gene>
    <name evidence="4" type="primary">fliE</name>
    <name evidence="6" type="ORF">SAMN05444368_0849</name>
</gene>
<evidence type="ECO:0000256" key="3">
    <source>
        <dbReference type="ARBA" id="ARBA00023143"/>
    </source>
</evidence>
<name>A0ABY1JCI6_9BACT</name>
<dbReference type="NCBIfam" id="TIGR00205">
    <property type="entry name" value="fliE"/>
    <property type="match status" value="1"/>
</dbReference>
<evidence type="ECO:0000256" key="2">
    <source>
        <dbReference type="ARBA" id="ARBA00009272"/>
    </source>
</evidence>
<accession>A0ABY1JCI6</accession>
<evidence type="ECO:0000313" key="7">
    <source>
        <dbReference type="Proteomes" id="UP000185093"/>
    </source>
</evidence>
<dbReference type="EMBL" id="FSQZ01000001">
    <property type="protein sequence ID" value="SIN66036.1"/>
    <property type="molecule type" value="Genomic_DNA"/>
</dbReference>
<keyword evidence="6" id="KW-0282">Flagellum</keyword>
<evidence type="ECO:0000313" key="6">
    <source>
        <dbReference type="EMBL" id="SIN66036.1"/>
    </source>
</evidence>
<dbReference type="PRINTS" id="PR01006">
    <property type="entry name" value="FLGHOOKFLIE"/>
</dbReference>
<sequence>MPISRIDLMKLYYNDFSDNESKVQRQGKESFGEYLKQSASRVNDLQLKAEDQIRHLVTGDVEDISQVVTAVGEAEVALRLFVEVRDKLIDAYQQLARIPV</sequence>
<protein>
    <recommendedName>
        <fullName evidence="4 5">Flagellar hook-basal body complex protein FliE</fullName>
    </recommendedName>
</protein>
<keyword evidence="6" id="KW-0966">Cell projection</keyword>
<comment type="subcellular location">
    <subcellularLocation>
        <location evidence="1 4">Bacterial flagellum basal body</location>
    </subcellularLocation>
</comment>
<comment type="similarity">
    <text evidence="2 4">Belongs to the FliE family.</text>
</comment>
<dbReference type="RefSeq" id="WP_084532211.1">
    <property type="nucleotide sequence ID" value="NZ_FSQZ01000001.1"/>
</dbReference>